<feature type="coiled-coil region" evidence="4">
    <location>
        <begin position="390"/>
        <end position="489"/>
    </location>
</feature>
<feature type="region of interest" description="Disordered" evidence="5">
    <location>
        <begin position="1290"/>
        <end position="1329"/>
    </location>
</feature>
<keyword evidence="3 4" id="KW-0175">Coiled coil</keyword>
<feature type="coiled-coil region" evidence="4">
    <location>
        <begin position="1138"/>
        <end position="1203"/>
    </location>
</feature>
<sequence>MAWFGEGFSNLKGQISNFTKEIVTNNILPLENAEEKESPEDNKRVDVHTQQLEAHCKEQDEEINKLRLENIQLRKLVTGNTPRDRHHSEEASFDCESLGFNNANLSLSAWEEVAEPFLGQEHGSDLNNSQKIPKDTKSDEELVSLRSKLRKTFQEKVLLEQVCSRLEKDVSLLSQQVSKNKQQQLTQADEIVANLVKQQKSTQTGETVRNNQSCNCMTPELASLLEENDHLKQERLNMRQEINTMSRNVQDLESQVAVSQDENSNLSTGLEEMDISYQQEIEQLMTLKDTTKKRYDILLSEHEEMKKNYEDLINLSKIKIISCSVETQTSQIEDSSKEQTILETYHNQINDHIQTLMSSPIPEEFFTKDSTSNLFPNRLNALINMCSYLSETLENNKVKEKNLLQEIKERDEELLGLESENSTLREKLQELTKGKETLAPIFENSEEFETLENKCSSLESENSILNEVRSNLEAEINQLKSQIDILVYNLQVSTEEVKNVENLNTEILQLKEIETHLRINLNELNVEKEKLAKNYAVLKYEMDVLQNTSKEVEMHKNKVQEQNEQLLKDISKLQEIELENIKLHQELDNKKLYIEKYDSEIEELLLKMSKLVYDLQIKQENFENWQAQDTDLEIIEQNSKLLKINKMLKIVEEELTKEQESNKIIKAEKEELSSLIVKLEEKGKELHQSLHQHDSSFDAKVEKISHKYKQLESQFHDLNENFNSLKLESDMKDRKLCEIILEKSEVENEFDKYKIKYTKLEEELLCIKSELNCSESKLVDMEQNYSKVIKELQDKIEHFQNQLNLETKQKEVLMLEINKNKEACSIENNKVESNNLQSNQNTLVKLQAEKEQLIQTLQTKHLENVQYHEEIQRLNTLLSTQLNNTDQVSAQCSNLTKTNIELQQKIQEKDELLSNHQTTSDKQINVLKHQVESLQNQLEYVSQLLRVADRQEAEGQPSSDSQSLKGASNVTSGSETDHSCNIEELLENLNQEQLRNKYLQNEVQEQHERDQGNLKEIERLRMHLVNVEETYTQELVRAEEQIKELQLRLGQADERVKTSSTAYTSASIRANQQVESLGKQVRALTEQKEKMLVQVEAAEDKLLKQAAALTNLQVVLEQFQRDKEKDISLETERIRQILHLSEKKNNELCSEIKSLQLQLKEAKEGLNAASRLNEQLDRKSQTISELKQKVSELKEALTKADERVHAASLSVEGKVDRCLVRNLIIGYFCAPASSRKQALAIVATVLDLSQEDRQKIGLEASSRTDDMKQQTLSEAFVRFLENESRPQLHLRLPLAESDKESRSRKTSLSEVGLPSTRRTSGSALKDVLK</sequence>
<protein>
    <recommendedName>
        <fullName evidence="6">GRIP domain-containing protein</fullName>
    </recommendedName>
</protein>
<feature type="domain" description="GRIP" evidence="6">
    <location>
        <begin position="1210"/>
        <end position="1259"/>
    </location>
</feature>
<dbReference type="PANTHER" id="PTHR18921:SF2">
    <property type="entry name" value="THYROID RECEPTOR-INTERACTING PROTEIN 11"/>
    <property type="match status" value="1"/>
</dbReference>
<feature type="coiled-coil region" evidence="4">
    <location>
        <begin position="982"/>
        <end position="1101"/>
    </location>
</feature>
<evidence type="ECO:0000259" key="6">
    <source>
        <dbReference type="PROSITE" id="PS50913"/>
    </source>
</evidence>
<feature type="coiled-coil region" evidence="4">
    <location>
        <begin position="836"/>
        <end position="863"/>
    </location>
</feature>
<evidence type="ECO:0000256" key="4">
    <source>
        <dbReference type="SAM" id="Coils"/>
    </source>
</evidence>
<organism evidence="7">
    <name type="scientific">Clastoptera arizonana</name>
    <name type="common">Arizona spittle bug</name>
    <dbReference type="NCBI Taxonomy" id="38151"/>
    <lineage>
        <taxon>Eukaryota</taxon>
        <taxon>Metazoa</taxon>
        <taxon>Ecdysozoa</taxon>
        <taxon>Arthropoda</taxon>
        <taxon>Hexapoda</taxon>
        <taxon>Insecta</taxon>
        <taxon>Pterygota</taxon>
        <taxon>Neoptera</taxon>
        <taxon>Paraneoptera</taxon>
        <taxon>Hemiptera</taxon>
        <taxon>Auchenorrhyncha</taxon>
        <taxon>Cercopoidea</taxon>
        <taxon>Clastopteridae</taxon>
        <taxon>Clastoptera</taxon>
    </lineage>
</organism>
<keyword evidence="2" id="KW-0333">Golgi apparatus</keyword>
<dbReference type="InterPro" id="IPR000237">
    <property type="entry name" value="GRIP_dom"/>
</dbReference>
<proteinExistence type="predicted"/>
<accession>A0A1B6DP96</accession>
<feature type="coiled-coil region" evidence="4">
    <location>
        <begin position="49"/>
        <end position="76"/>
    </location>
</feature>
<evidence type="ECO:0000256" key="1">
    <source>
        <dbReference type="ARBA" id="ARBA00004555"/>
    </source>
</evidence>
<evidence type="ECO:0000313" key="7">
    <source>
        <dbReference type="EMBL" id="JAS27491.1"/>
    </source>
</evidence>
<feature type="region of interest" description="Disordered" evidence="5">
    <location>
        <begin position="950"/>
        <end position="977"/>
    </location>
</feature>
<dbReference type="GO" id="GO:0006888">
    <property type="term" value="P:endoplasmic reticulum to Golgi vesicle-mediated transport"/>
    <property type="evidence" value="ECO:0007669"/>
    <property type="project" value="TreeGrafter"/>
</dbReference>
<dbReference type="PANTHER" id="PTHR18921">
    <property type="entry name" value="MYOSIN HEAVY CHAIN - RELATED"/>
    <property type="match status" value="1"/>
</dbReference>
<dbReference type="PROSITE" id="PS50913">
    <property type="entry name" value="GRIP"/>
    <property type="match status" value="1"/>
</dbReference>
<dbReference type="GO" id="GO:0031267">
    <property type="term" value="F:small GTPase binding"/>
    <property type="evidence" value="ECO:0007669"/>
    <property type="project" value="TreeGrafter"/>
</dbReference>
<feature type="coiled-coil region" evidence="4">
    <location>
        <begin position="514"/>
        <end position="579"/>
    </location>
</feature>
<gene>
    <name evidence="7" type="ORF">g.15739</name>
</gene>
<feature type="coiled-coil region" evidence="4">
    <location>
        <begin position="892"/>
        <end position="944"/>
    </location>
</feature>
<dbReference type="EMBL" id="GEDC01009807">
    <property type="protein sequence ID" value="JAS27491.1"/>
    <property type="molecule type" value="Transcribed_RNA"/>
</dbReference>
<evidence type="ECO:0000256" key="5">
    <source>
        <dbReference type="SAM" id="MobiDB-lite"/>
    </source>
</evidence>
<comment type="subcellular location">
    <subcellularLocation>
        <location evidence="1">Golgi apparatus</location>
    </subcellularLocation>
</comment>
<feature type="coiled-coil region" evidence="4">
    <location>
        <begin position="648"/>
        <end position="809"/>
    </location>
</feature>
<dbReference type="GO" id="GO:0007030">
    <property type="term" value="P:Golgi organization"/>
    <property type="evidence" value="ECO:0007669"/>
    <property type="project" value="TreeGrafter"/>
</dbReference>
<evidence type="ECO:0000256" key="3">
    <source>
        <dbReference type="ARBA" id="ARBA00023054"/>
    </source>
</evidence>
<name>A0A1B6DP96_9HEMI</name>
<feature type="compositionally biased region" description="Polar residues" evidence="5">
    <location>
        <begin position="956"/>
        <end position="974"/>
    </location>
</feature>
<feature type="region of interest" description="Disordered" evidence="5">
    <location>
        <begin position="120"/>
        <end position="139"/>
    </location>
</feature>
<feature type="coiled-coil region" evidence="4">
    <location>
        <begin position="221"/>
        <end position="262"/>
    </location>
</feature>
<evidence type="ECO:0000256" key="2">
    <source>
        <dbReference type="ARBA" id="ARBA00023034"/>
    </source>
</evidence>
<dbReference type="GO" id="GO:0005794">
    <property type="term" value="C:Golgi apparatus"/>
    <property type="evidence" value="ECO:0007669"/>
    <property type="project" value="UniProtKB-SubCell"/>
</dbReference>
<reference evidence="7" key="1">
    <citation type="submission" date="2015-12" db="EMBL/GenBank/DDBJ databases">
        <title>De novo transcriptome assembly of four potential Pierce s Disease insect vectors from Arizona vineyards.</title>
        <authorList>
            <person name="Tassone E.E."/>
        </authorList>
    </citation>
    <scope>NUCLEOTIDE SEQUENCE</scope>
</reference>